<feature type="transmembrane region" description="Helical" evidence="2">
    <location>
        <begin position="448"/>
        <end position="467"/>
    </location>
</feature>
<feature type="region of interest" description="Disordered" evidence="1">
    <location>
        <begin position="349"/>
        <end position="369"/>
    </location>
</feature>
<feature type="transmembrane region" description="Helical" evidence="2">
    <location>
        <begin position="1077"/>
        <end position="1096"/>
    </location>
</feature>
<feature type="transmembrane region" description="Helical" evidence="2">
    <location>
        <begin position="748"/>
        <end position="776"/>
    </location>
</feature>
<dbReference type="EMBL" id="QXGC01000027">
    <property type="protein sequence ID" value="KAE9254162.1"/>
    <property type="molecule type" value="Genomic_DNA"/>
</dbReference>
<feature type="region of interest" description="Disordered" evidence="1">
    <location>
        <begin position="87"/>
        <end position="116"/>
    </location>
</feature>
<dbReference type="EMBL" id="QXFX01000048">
    <property type="protein sequence ID" value="KAE9136069.1"/>
    <property type="molecule type" value="Genomic_DNA"/>
</dbReference>
<feature type="transmembrane region" description="Helical" evidence="2">
    <location>
        <begin position="951"/>
        <end position="972"/>
    </location>
</feature>
<feature type="compositionally biased region" description="Low complexity" evidence="1">
    <location>
        <begin position="598"/>
        <end position="608"/>
    </location>
</feature>
<feature type="compositionally biased region" description="Acidic residues" evidence="1">
    <location>
        <begin position="583"/>
        <end position="597"/>
    </location>
</feature>
<evidence type="ECO:0000313" key="5">
    <source>
        <dbReference type="Proteomes" id="UP000476176"/>
    </source>
</evidence>
<proteinExistence type="predicted"/>
<evidence type="ECO:0000313" key="3">
    <source>
        <dbReference type="EMBL" id="KAE9136069.1"/>
    </source>
</evidence>
<keyword evidence="2" id="KW-0472">Membrane</keyword>
<feature type="transmembrane region" description="Helical" evidence="2">
    <location>
        <begin position="538"/>
        <end position="558"/>
    </location>
</feature>
<feature type="transmembrane region" description="Helical" evidence="2">
    <location>
        <begin position="626"/>
        <end position="646"/>
    </location>
</feature>
<feature type="transmembrane region" description="Helical" evidence="2">
    <location>
        <begin position="782"/>
        <end position="803"/>
    </location>
</feature>
<sequence length="1117" mass="123028">MDRRTTESLSAAMSSGAGGSVIDDETGGEAWLCRSTVCMSEGEEDDDSGTEACSWSQLNTPVPFGGGLDAKTNGESRGDCMETVAGRDAAEMSSSSPTRQKKRILPRIPGFSNSEALRPQLPRAVTKNSHMRLIHGVAKAEGQCKTPLATNMIDKFSPSKDEVEANRRKWDLERKLQDADHMWGSVGVVNDVHENDGDRKRNFKRKLQIVNPVAPTVAEVEANQRKWDLERKLQENDRMVDSTIAVGGATRTRDLRRKLHNLNPFMMNPVVPSAAEVESNRRKWDLERRLQDEVRVPRFPGDTLETHQFGRKLQSLNPLIMNPVVLSAGEVKANQRKWDLERNFQDADLSVPAATGGGSESMNDSSLSQKLKPLRPAAPFVEVEMGSVGQKWNLERKLCSLEDQLEHRMQLPGREAAERKKLGPDVVPSANAASSTEDRSEFEMTSSLVYILLFFSTAVLHCAVFNFNLELRHFLRLDFYPFGVLLLLSWIFVGLVHFVGGLVGDLVRDRVLLLQRIAVLWGAAVVALHVAAFQLSPVVSSISLVLGLVCAGVAHGSVCPNTIALRVEAQFYKPESILSPMSPEDEEESNSEDESGAESESSFASDDSSVLDEDEQPNCDLASHNFFSGCFTARLAGSSLVQAYYFLLVDVNTFTDDGFDSPLTSRGFHCMLLMSFGLMAALIYFCFKSWDNRQSDRYPDESSLFAGVSERQKFENKLAALEQGFNASVKVIWAWSWKNLVQLCNRALVGYALLAFVLMTLIGIGFSTVILFASHASLSVRLVSFLLIVVGWLLTMIASSRQLNPTKKQLLRECRRLGLRSRQLYLVLFAVAFICVSGCASFLRAQPYTTMLVQVCQTRLLIPGTTNTLFDPELLGSAVGISSLLFLGLSRLLTGGAASGEASPRLSSLTKSDIFTAAVPATPILKKTHRTPLFRRVLPCMASCPPVARMCFAMLLYLVSAFLSSVVELYRRKASVSPSALPRSCGNVHSDFAFLWTLPYVVLLGASDALFRVSLQEQCHELARDSFPSAPSATKPPRHWTGAVQGAISLAEALGYTAALALVAVLSRWLFRPELTDMALLFLLLTTVVALTHALLNRIAARAQAYQRTYSSALHNK</sequence>
<feature type="transmembrane region" description="Helical" evidence="2">
    <location>
        <begin position="479"/>
        <end position="499"/>
    </location>
</feature>
<evidence type="ECO:0008006" key="7">
    <source>
        <dbReference type="Google" id="ProtNLM"/>
    </source>
</evidence>
<reference evidence="5 6" key="1">
    <citation type="submission" date="2018-09" db="EMBL/GenBank/DDBJ databases">
        <title>Genomic investigation of the strawberry pathogen Phytophthora fragariae indicates pathogenicity is determined by transcriptional variation in three key races.</title>
        <authorList>
            <person name="Adams T.M."/>
            <person name="Armitage A.D."/>
            <person name="Sobczyk M.K."/>
            <person name="Bates H.J."/>
            <person name="Dunwell J.M."/>
            <person name="Nellist C.F."/>
            <person name="Harrison R.J."/>
        </authorList>
    </citation>
    <scope>NUCLEOTIDE SEQUENCE [LARGE SCALE GENOMIC DNA]</scope>
    <source>
        <strain evidence="4 5">BC-23</strain>
        <strain evidence="3 6">ONT-3</strain>
    </source>
</reference>
<dbReference type="AlphaFoldDB" id="A0A6G0LYV1"/>
<dbReference type="SUPFAM" id="SSF103473">
    <property type="entry name" value="MFS general substrate transporter"/>
    <property type="match status" value="1"/>
</dbReference>
<feature type="transmembrane region" description="Helical" evidence="2">
    <location>
        <begin position="666"/>
        <end position="687"/>
    </location>
</feature>
<keyword evidence="2" id="KW-1133">Transmembrane helix</keyword>
<evidence type="ECO:0000313" key="4">
    <source>
        <dbReference type="EMBL" id="KAE9254162.1"/>
    </source>
</evidence>
<organism evidence="3 6">
    <name type="scientific">Phytophthora fragariae</name>
    <dbReference type="NCBI Taxonomy" id="53985"/>
    <lineage>
        <taxon>Eukaryota</taxon>
        <taxon>Sar</taxon>
        <taxon>Stramenopiles</taxon>
        <taxon>Oomycota</taxon>
        <taxon>Peronosporomycetes</taxon>
        <taxon>Peronosporales</taxon>
        <taxon>Peronosporaceae</taxon>
        <taxon>Phytophthora</taxon>
    </lineage>
</organism>
<dbReference type="Proteomes" id="UP000476176">
    <property type="component" value="Unassembled WGS sequence"/>
</dbReference>
<protein>
    <recommendedName>
        <fullName evidence="7">Transmembrane protein</fullName>
    </recommendedName>
</protein>
<accession>A0A6G0LYV1</accession>
<name>A0A6G0LYV1_9STRA</name>
<comment type="caution">
    <text evidence="3">The sequence shown here is derived from an EMBL/GenBank/DDBJ whole genome shotgun (WGS) entry which is preliminary data.</text>
</comment>
<evidence type="ECO:0000256" key="2">
    <source>
        <dbReference type="SAM" id="Phobius"/>
    </source>
</evidence>
<dbReference type="Gene3D" id="1.20.1250.20">
    <property type="entry name" value="MFS general substrate transporter like domains"/>
    <property type="match status" value="1"/>
</dbReference>
<evidence type="ECO:0000313" key="6">
    <source>
        <dbReference type="Proteomes" id="UP000488956"/>
    </source>
</evidence>
<feature type="transmembrane region" description="Helical" evidence="2">
    <location>
        <begin position="824"/>
        <end position="843"/>
    </location>
</feature>
<keyword evidence="2" id="KW-0812">Transmembrane</keyword>
<feature type="region of interest" description="Disordered" evidence="1">
    <location>
        <begin position="1"/>
        <end position="23"/>
    </location>
</feature>
<evidence type="ECO:0000256" key="1">
    <source>
        <dbReference type="SAM" id="MobiDB-lite"/>
    </source>
</evidence>
<dbReference type="InterPro" id="IPR036259">
    <property type="entry name" value="MFS_trans_sf"/>
</dbReference>
<feature type="transmembrane region" description="Helical" evidence="2">
    <location>
        <begin position="1053"/>
        <end position="1071"/>
    </location>
</feature>
<feature type="compositionally biased region" description="Polar residues" evidence="1">
    <location>
        <begin position="360"/>
        <end position="369"/>
    </location>
</feature>
<gene>
    <name evidence="4" type="ORF">PF004_g1169</name>
    <name evidence="3" type="ORF">PF010_g1842</name>
</gene>
<dbReference type="Proteomes" id="UP000488956">
    <property type="component" value="Unassembled WGS sequence"/>
</dbReference>
<feature type="region of interest" description="Disordered" evidence="1">
    <location>
        <begin position="578"/>
        <end position="615"/>
    </location>
</feature>
<feature type="transmembrane region" description="Helical" evidence="2">
    <location>
        <begin position="511"/>
        <end position="532"/>
    </location>
</feature>